<dbReference type="PATRIC" id="fig|172049.5.peg.581"/>
<dbReference type="Proteomes" id="UP000053911">
    <property type="component" value="Unassembled WGS sequence"/>
</dbReference>
<evidence type="ECO:0000313" key="2">
    <source>
        <dbReference type="EMBL" id="KUK17274.1"/>
    </source>
</evidence>
<organism evidence="2 3">
    <name type="scientific">Thermococcus sibiricus</name>
    <dbReference type="NCBI Taxonomy" id="172049"/>
    <lineage>
        <taxon>Archaea</taxon>
        <taxon>Methanobacteriati</taxon>
        <taxon>Methanobacteriota</taxon>
        <taxon>Thermococci</taxon>
        <taxon>Thermococcales</taxon>
        <taxon>Thermococcaceae</taxon>
        <taxon>Thermococcus</taxon>
    </lineage>
</organism>
<sequence length="62" mass="6961">MKTLLVIPAYNEELTIGSVVALARKFGDVLVVDDGSTYRAFDIAGNIKPKYNKNETWRSWNA</sequence>
<dbReference type="Gene3D" id="3.90.550.10">
    <property type="entry name" value="Spore Coat Polysaccharide Biosynthesis Protein SpsA, Chain A"/>
    <property type="match status" value="1"/>
</dbReference>
<dbReference type="SUPFAM" id="SSF53448">
    <property type="entry name" value="Nucleotide-diphospho-sugar transferases"/>
    <property type="match status" value="1"/>
</dbReference>
<dbReference type="InterPro" id="IPR029044">
    <property type="entry name" value="Nucleotide-diphossugar_trans"/>
</dbReference>
<feature type="domain" description="Glycosyltransferase 2-like" evidence="1">
    <location>
        <begin position="5"/>
        <end position="49"/>
    </location>
</feature>
<name>A0A124FF85_9EURY</name>
<gene>
    <name evidence="2" type="ORF">XD54_1443</name>
</gene>
<evidence type="ECO:0000259" key="1">
    <source>
        <dbReference type="Pfam" id="PF00535"/>
    </source>
</evidence>
<evidence type="ECO:0000313" key="3">
    <source>
        <dbReference type="Proteomes" id="UP000053911"/>
    </source>
</evidence>
<dbReference type="EMBL" id="LGFD01000029">
    <property type="protein sequence ID" value="KUK17274.1"/>
    <property type="molecule type" value="Genomic_DNA"/>
</dbReference>
<dbReference type="InterPro" id="IPR001173">
    <property type="entry name" value="Glyco_trans_2-like"/>
</dbReference>
<proteinExistence type="predicted"/>
<dbReference type="AlphaFoldDB" id="A0A124FF85"/>
<keyword evidence="2" id="KW-0808">Transferase</keyword>
<reference evidence="3" key="1">
    <citation type="journal article" date="2015" name="MBio">
        <title>Genome-Resolved Metagenomic Analysis Reveals Roles for Candidate Phyla and Other Microbial Community Members in Biogeochemical Transformations in Oil Reservoirs.</title>
        <authorList>
            <person name="Hu P."/>
            <person name="Tom L."/>
            <person name="Singh A."/>
            <person name="Thomas B.C."/>
            <person name="Baker B.J."/>
            <person name="Piceno Y.M."/>
            <person name="Andersen G.L."/>
            <person name="Banfield J.F."/>
        </authorList>
    </citation>
    <scope>NUCLEOTIDE SEQUENCE [LARGE SCALE GENOMIC DNA]</scope>
</reference>
<comment type="caution">
    <text evidence="2">The sequence shown here is derived from an EMBL/GenBank/DDBJ whole genome shotgun (WGS) entry which is preliminary data.</text>
</comment>
<accession>A0A124FF85</accession>
<protein>
    <submittedName>
        <fullName evidence="2">Glycosyl transferase</fullName>
    </submittedName>
</protein>
<dbReference type="GO" id="GO:0016740">
    <property type="term" value="F:transferase activity"/>
    <property type="evidence" value="ECO:0007669"/>
    <property type="project" value="UniProtKB-KW"/>
</dbReference>
<dbReference type="Pfam" id="PF00535">
    <property type="entry name" value="Glycos_transf_2"/>
    <property type="match status" value="1"/>
</dbReference>